<proteinExistence type="inferred from homology"/>
<dbReference type="GO" id="GO:0000932">
    <property type="term" value="C:P-body"/>
    <property type="evidence" value="ECO:0007669"/>
    <property type="project" value="EnsemblFungi"/>
</dbReference>
<dbReference type="GO" id="GO:0098562">
    <property type="term" value="C:cytoplasmic side of membrane"/>
    <property type="evidence" value="ECO:0007669"/>
    <property type="project" value="EnsemblFungi"/>
</dbReference>
<dbReference type="GO" id="GO:0098745">
    <property type="term" value="C:RNA decapping complex"/>
    <property type="evidence" value="ECO:0007669"/>
    <property type="project" value="EnsemblFungi"/>
</dbReference>
<dbReference type="InterPro" id="IPR011993">
    <property type="entry name" value="PH-like_dom_sf"/>
</dbReference>
<comment type="subcellular location">
    <subcellularLocation>
        <location evidence="1">Cytoplasm</location>
    </subcellularLocation>
</comment>
<dbReference type="PANTHER" id="PTHR16290">
    <property type="entry name" value="TRANSCRIPTION FACTOR SMIF DECAPPING ENZYME DCP1"/>
    <property type="match status" value="1"/>
</dbReference>
<keyword evidence="3" id="KW-0963">Cytoplasm</keyword>
<gene>
    <name evidence="5" type="ORF">HYPBUDRAFT_153462</name>
</gene>
<dbReference type="GO" id="GO:0005634">
    <property type="term" value="C:nucleus"/>
    <property type="evidence" value="ECO:0007669"/>
    <property type="project" value="EnsemblFungi"/>
</dbReference>
<reference evidence="6" key="1">
    <citation type="submission" date="2016-05" db="EMBL/GenBank/DDBJ databases">
        <title>Comparative genomics of biotechnologically important yeasts.</title>
        <authorList>
            <consortium name="DOE Joint Genome Institute"/>
            <person name="Riley R."/>
            <person name="Haridas S."/>
            <person name="Wolfe K.H."/>
            <person name="Lopes M.R."/>
            <person name="Hittinger C.T."/>
            <person name="Goker M."/>
            <person name="Salamov A."/>
            <person name="Wisecaver J."/>
            <person name="Long T.M."/>
            <person name="Aerts A.L."/>
            <person name="Barry K."/>
            <person name="Choi C."/>
            <person name="Clum A."/>
            <person name="Coughlan A.Y."/>
            <person name="Deshpande S."/>
            <person name="Douglass A.P."/>
            <person name="Hanson S.J."/>
            <person name="Klenk H.-P."/>
            <person name="Labutti K."/>
            <person name="Lapidus A."/>
            <person name="Lindquist E."/>
            <person name="Lipzen A."/>
            <person name="Meier-Kolthoff J.P."/>
            <person name="Ohm R.A."/>
            <person name="Otillar R.P."/>
            <person name="Pangilinan J."/>
            <person name="Peng Y."/>
            <person name="Rokas A."/>
            <person name="Rosa C.A."/>
            <person name="Scheuner C."/>
            <person name="Sibirny A.A."/>
            <person name="Slot J.C."/>
            <person name="Stielow J.B."/>
            <person name="Sun H."/>
            <person name="Kurtzman C.P."/>
            <person name="Blackwell M."/>
            <person name="Grigoriev I.V."/>
            <person name="Jeffries T.W."/>
        </authorList>
    </citation>
    <scope>NUCLEOTIDE SEQUENCE [LARGE SCALE GENOMIC DNA]</scope>
    <source>
        <strain evidence="6">NRRL Y-1933</strain>
    </source>
</reference>
<dbReference type="OrthoDB" id="440673at2759"/>
<dbReference type="GeneID" id="30996107"/>
<dbReference type="PANTHER" id="PTHR16290:SF0">
    <property type="entry name" value="DECAPPING PROTEIN 1, ISOFORM A"/>
    <property type="match status" value="1"/>
</dbReference>
<dbReference type="InterPro" id="IPR010334">
    <property type="entry name" value="Dcp1"/>
</dbReference>
<dbReference type="RefSeq" id="XP_020074889.1">
    <property type="nucleotide sequence ID" value="XM_020221558.1"/>
</dbReference>
<dbReference type="GO" id="GO:0000290">
    <property type="term" value="P:deadenylation-dependent decapping of nuclear-transcribed mRNA"/>
    <property type="evidence" value="ECO:0007669"/>
    <property type="project" value="EnsemblFungi"/>
</dbReference>
<dbReference type="Gene3D" id="2.30.29.30">
    <property type="entry name" value="Pleckstrin-homology domain (PH domain)/Phosphotyrosine-binding domain (PTB)"/>
    <property type="match status" value="1"/>
</dbReference>
<evidence type="ECO:0000313" key="5">
    <source>
        <dbReference type="EMBL" id="ODV65822.1"/>
    </source>
</evidence>
<sequence length="187" mass="21499">MAGKVSTKTTTVKQQKISTKKALELYKNTLNFNVISRYDPQIKQLLFNTSHCVLYKFNDDEEEWVKSDYQGTLALYLRDFQVPAQGTIPSYQDLQTLFCYGLILLNRNNPECFSIGLLPNKVSTHFFPNGLNSNLGVSEMCAELNDNLIIIKNLLGDIYGLWIFNEDERDKLFKLIEFCLNNTSSIF</sequence>
<evidence type="ECO:0000256" key="3">
    <source>
        <dbReference type="ARBA" id="ARBA00022490"/>
    </source>
</evidence>
<dbReference type="AlphaFoldDB" id="A0A1E4REZ0"/>
<dbReference type="CDD" id="cd09804">
    <property type="entry name" value="Dcp1"/>
    <property type="match status" value="1"/>
</dbReference>
<keyword evidence="4" id="KW-0507">mRNA processing</keyword>
<dbReference type="STRING" id="984485.A0A1E4REZ0"/>
<evidence type="ECO:0000256" key="2">
    <source>
        <dbReference type="ARBA" id="ARBA00008778"/>
    </source>
</evidence>
<dbReference type="GO" id="GO:0031087">
    <property type="term" value="P:deadenylation-independent decapping of nuclear-transcribed mRNA"/>
    <property type="evidence" value="ECO:0007669"/>
    <property type="project" value="TreeGrafter"/>
</dbReference>
<name>A0A1E4REZ0_9ASCO</name>
<dbReference type="SUPFAM" id="SSF50729">
    <property type="entry name" value="PH domain-like"/>
    <property type="match status" value="1"/>
</dbReference>
<evidence type="ECO:0000313" key="6">
    <source>
        <dbReference type="Proteomes" id="UP000095085"/>
    </source>
</evidence>
<keyword evidence="6" id="KW-1185">Reference proteome</keyword>
<dbReference type="Proteomes" id="UP000095085">
    <property type="component" value="Unassembled WGS sequence"/>
</dbReference>
<comment type="similarity">
    <text evidence="2">Belongs to the DCP1 family.</text>
</comment>
<evidence type="ECO:0000256" key="4">
    <source>
        <dbReference type="ARBA" id="ARBA00022664"/>
    </source>
</evidence>
<dbReference type="Pfam" id="PF06058">
    <property type="entry name" value="DCP1"/>
    <property type="match status" value="1"/>
</dbReference>
<evidence type="ECO:0000256" key="1">
    <source>
        <dbReference type="ARBA" id="ARBA00004496"/>
    </source>
</evidence>
<dbReference type="GO" id="GO:0008047">
    <property type="term" value="F:enzyme activator activity"/>
    <property type="evidence" value="ECO:0007669"/>
    <property type="project" value="EnsemblFungi"/>
</dbReference>
<accession>A0A1E4REZ0</accession>
<organism evidence="5 6">
    <name type="scientific">Hyphopichia burtonii NRRL Y-1933</name>
    <dbReference type="NCBI Taxonomy" id="984485"/>
    <lineage>
        <taxon>Eukaryota</taxon>
        <taxon>Fungi</taxon>
        <taxon>Dikarya</taxon>
        <taxon>Ascomycota</taxon>
        <taxon>Saccharomycotina</taxon>
        <taxon>Pichiomycetes</taxon>
        <taxon>Debaryomycetaceae</taxon>
        <taxon>Hyphopichia</taxon>
    </lineage>
</organism>
<dbReference type="GO" id="GO:0006397">
    <property type="term" value="P:mRNA processing"/>
    <property type="evidence" value="ECO:0007669"/>
    <property type="project" value="UniProtKB-KW"/>
</dbReference>
<dbReference type="GO" id="GO:0003729">
    <property type="term" value="F:mRNA binding"/>
    <property type="evidence" value="ECO:0007669"/>
    <property type="project" value="EnsemblFungi"/>
</dbReference>
<protein>
    <submittedName>
        <fullName evidence="5">PH domain-like protein</fullName>
    </submittedName>
</protein>
<dbReference type="EMBL" id="KV454543">
    <property type="protein sequence ID" value="ODV65822.1"/>
    <property type="molecule type" value="Genomic_DNA"/>
</dbReference>